<evidence type="ECO:0000313" key="1">
    <source>
        <dbReference type="EMBL" id="BDQ61555.1"/>
    </source>
</evidence>
<name>A0AC59HPH5_ENTFL</name>
<sequence>MNKQELIEELECIEVSTDSLDYLRGANYATERAISLAKQLDEPIKVVVPKFVAEWLDKHKYSTDIIDLFKR</sequence>
<proteinExistence type="predicted"/>
<organism evidence="1 2">
    <name type="scientific">Enterococcus faecalis</name>
    <name type="common">Streptococcus faecalis</name>
    <dbReference type="NCBI Taxonomy" id="1351"/>
    <lineage>
        <taxon>Bacteria</taxon>
        <taxon>Bacillati</taxon>
        <taxon>Bacillota</taxon>
        <taxon>Bacilli</taxon>
        <taxon>Lactobacillales</taxon>
        <taxon>Enterococcaceae</taxon>
        <taxon>Enterococcus</taxon>
    </lineage>
</organism>
<gene>
    <name evidence="1" type="ORF">EfsSVR2332_16330</name>
</gene>
<evidence type="ECO:0000313" key="2">
    <source>
        <dbReference type="Proteomes" id="UP001317613"/>
    </source>
</evidence>
<dbReference type="Proteomes" id="UP001317613">
    <property type="component" value="Chromosome"/>
</dbReference>
<reference evidence="1" key="1">
    <citation type="submission" date="2022-08" db="EMBL/GenBank/DDBJ databases">
        <title>Molecular epidemiological analysis of five strains of VanD-type vancomycin-resistant Enterococcus faecalis.</title>
        <authorList>
            <person name="Mimura K."/>
            <person name="Hashimoto Y."/>
            <person name="Tomita H."/>
        </authorList>
    </citation>
    <scope>NUCLEOTIDE SEQUENCE</scope>
    <source>
        <strain evidence="1">SVR2332</strain>
    </source>
</reference>
<accession>A0AC59HPH5</accession>
<dbReference type="EMBL" id="AP026729">
    <property type="protein sequence ID" value="BDQ61555.1"/>
    <property type="molecule type" value="Genomic_DNA"/>
</dbReference>
<protein>
    <submittedName>
        <fullName evidence="1">Uncharacterized protein</fullName>
    </submittedName>
</protein>